<dbReference type="InterPro" id="IPR006456">
    <property type="entry name" value="ZF_HD_homeobox_Cys/His_dimer"/>
</dbReference>
<evidence type="ECO:0000256" key="5">
    <source>
        <dbReference type="ARBA" id="ARBA00023015"/>
    </source>
</evidence>
<keyword evidence="3" id="KW-0863">Zinc-finger</keyword>
<dbReference type="GO" id="GO:0008270">
    <property type="term" value="F:zinc ion binding"/>
    <property type="evidence" value="ECO:0007669"/>
    <property type="project" value="UniProtKB-KW"/>
</dbReference>
<dbReference type="OrthoDB" id="636896at2759"/>
<keyword evidence="9" id="KW-0539">Nucleus</keyword>
<dbReference type="PROSITE" id="PS51523">
    <property type="entry name" value="ZF_HD_DIMER"/>
    <property type="match status" value="1"/>
</dbReference>
<evidence type="ECO:0000313" key="13">
    <source>
        <dbReference type="Proteomes" id="UP001153076"/>
    </source>
</evidence>
<evidence type="ECO:0000256" key="2">
    <source>
        <dbReference type="ARBA" id="ARBA00022723"/>
    </source>
</evidence>
<feature type="domain" description="ZF-HD dimerization-type" evidence="11">
    <location>
        <begin position="70"/>
        <end position="120"/>
    </location>
</feature>
<feature type="region of interest" description="Disordered" evidence="10">
    <location>
        <begin position="257"/>
        <end position="284"/>
    </location>
</feature>
<dbReference type="GO" id="GO:0050793">
    <property type="term" value="P:regulation of developmental process"/>
    <property type="evidence" value="ECO:0007669"/>
    <property type="project" value="TreeGrafter"/>
</dbReference>
<keyword evidence="6" id="KW-0238">DNA-binding</keyword>
<evidence type="ECO:0000256" key="10">
    <source>
        <dbReference type="SAM" id="MobiDB-lite"/>
    </source>
</evidence>
<dbReference type="InterPro" id="IPR009057">
    <property type="entry name" value="Homeodomain-like_sf"/>
</dbReference>
<dbReference type="Proteomes" id="UP001153076">
    <property type="component" value="Unassembled WGS sequence"/>
</dbReference>
<name>A0A9Q1KCV5_9CARY</name>
<keyword evidence="4" id="KW-0862">Zinc</keyword>
<dbReference type="GO" id="GO:0000976">
    <property type="term" value="F:transcription cis-regulatory region binding"/>
    <property type="evidence" value="ECO:0007669"/>
    <property type="project" value="TreeGrafter"/>
</dbReference>
<dbReference type="Pfam" id="PF04770">
    <property type="entry name" value="ZF-HD_dimer"/>
    <property type="match status" value="1"/>
</dbReference>
<evidence type="ECO:0000256" key="3">
    <source>
        <dbReference type="ARBA" id="ARBA00022771"/>
    </source>
</evidence>
<dbReference type="PANTHER" id="PTHR31948:SF60">
    <property type="entry name" value="ZINC-FINGER HOMEODOMAIN PROTEIN 5"/>
    <property type="match status" value="1"/>
</dbReference>
<keyword evidence="2" id="KW-0479">Metal-binding</keyword>
<comment type="subcellular location">
    <subcellularLocation>
        <location evidence="1">Nucleus</location>
    </subcellularLocation>
</comment>
<dbReference type="EMBL" id="JAKOGI010000174">
    <property type="protein sequence ID" value="KAJ8441185.1"/>
    <property type="molecule type" value="Genomic_DNA"/>
</dbReference>
<evidence type="ECO:0000256" key="7">
    <source>
        <dbReference type="ARBA" id="ARBA00023155"/>
    </source>
</evidence>
<protein>
    <recommendedName>
        <fullName evidence="11">ZF-HD dimerization-type domain-containing protein</fullName>
    </recommendedName>
</protein>
<sequence>MAMAMGESVSNVDHHHHLHSLAPITPKQNGDPDPTPNHPNEAQAQAQLLHLRRPTVGAPHRPNKEVLIAYKECLKNHAAALGAHATDGCGEFMPSGNGGGPTDLLRCSACGCHRNFHRKEVHDGNALGSGPYLPQCHYLGSTNTMSTTPSGVLKGRCGPHELLVGMGPTTMRRDGDILMEVNRGEGRGKEVKRKRHRTKFTIEQKEKMVGFAEKAGWKIHKLDDELVQQFCQEVGIKRRVLKVWMHNNKHHFVKITQNNDNNHLPPPNDTISHSTNFGQTMEID</sequence>
<evidence type="ECO:0000256" key="9">
    <source>
        <dbReference type="ARBA" id="ARBA00023242"/>
    </source>
</evidence>
<dbReference type="Gene3D" id="1.10.10.60">
    <property type="entry name" value="Homeodomain-like"/>
    <property type="match status" value="1"/>
</dbReference>
<accession>A0A9Q1KCV5</accession>
<keyword evidence="8" id="KW-0804">Transcription</keyword>
<reference evidence="12" key="1">
    <citation type="submission" date="2022-04" db="EMBL/GenBank/DDBJ databases">
        <title>Carnegiea gigantea Genome sequencing and assembly v2.</title>
        <authorList>
            <person name="Copetti D."/>
            <person name="Sanderson M.J."/>
            <person name="Burquez A."/>
            <person name="Wojciechowski M.F."/>
        </authorList>
    </citation>
    <scope>NUCLEOTIDE SEQUENCE</scope>
    <source>
        <strain evidence="12">SGP5-SGP5p</strain>
        <tissue evidence="12">Aerial part</tissue>
    </source>
</reference>
<dbReference type="PANTHER" id="PTHR31948">
    <property type="entry name" value="ZINC-FINGER HOMEODOMAIN PROTEIN 2"/>
    <property type="match status" value="1"/>
</dbReference>
<dbReference type="NCBIfam" id="TIGR01565">
    <property type="entry name" value="homeo_ZF_HD"/>
    <property type="match status" value="1"/>
</dbReference>
<feature type="compositionally biased region" description="Polar residues" evidence="10">
    <location>
        <begin position="270"/>
        <end position="284"/>
    </location>
</feature>
<dbReference type="NCBIfam" id="TIGR01566">
    <property type="entry name" value="ZF_HD_prot_N"/>
    <property type="match status" value="1"/>
</dbReference>
<evidence type="ECO:0000256" key="1">
    <source>
        <dbReference type="ARBA" id="ARBA00004123"/>
    </source>
</evidence>
<gene>
    <name evidence="12" type="ORF">Cgig2_024914</name>
</gene>
<evidence type="ECO:0000256" key="8">
    <source>
        <dbReference type="ARBA" id="ARBA00023163"/>
    </source>
</evidence>
<evidence type="ECO:0000259" key="11">
    <source>
        <dbReference type="PROSITE" id="PS51523"/>
    </source>
</evidence>
<dbReference type="FunFam" id="1.10.10.60:FF:000257">
    <property type="entry name" value="Zinc-finger homeodomain protein 2"/>
    <property type="match status" value="1"/>
</dbReference>
<keyword evidence="7" id="KW-0371">Homeobox</keyword>
<dbReference type="GO" id="GO:0005634">
    <property type="term" value="C:nucleus"/>
    <property type="evidence" value="ECO:0007669"/>
    <property type="project" value="UniProtKB-SubCell"/>
</dbReference>
<evidence type="ECO:0000313" key="12">
    <source>
        <dbReference type="EMBL" id="KAJ8441185.1"/>
    </source>
</evidence>
<dbReference type="SUPFAM" id="SSF46689">
    <property type="entry name" value="Homeodomain-like"/>
    <property type="match status" value="1"/>
</dbReference>
<dbReference type="InterPro" id="IPR006455">
    <property type="entry name" value="Homeodomain_ZF_HD"/>
</dbReference>
<organism evidence="12 13">
    <name type="scientific">Carnegiea gigantea</name>
    <dbReference type="NCBI Taxonomy" id="171969"/>
    <lineage>
        <taxon>Eukaryota</taxon>
        <taxon>Viridiplantae</taxon>
        <taxon>Streptophyta</taxon>
        <taxon>Embryophyta</taxon>
        <taxon>Tracheophyta</taxon>
        <taxon>Spermatophyta</taxon>
        <taxon>Magnoliopsida</taxon>
        <taxon>eudicotyledons</taxon>
        <taxon>Gunneridae</taxon>
        <taxon>Pentapetalae</taxon>
        <taxon>Caryophyllales</taxon>
        <taxon>Cactineae</taxon>
        <taxon>Cactaceae</taxon>
        <taxon>Cactoideae</taxon>
        <taxon>Echinocereeae</taxon>
        <taxon>Carnegiea</taxon>
    </lineage>
</organism>
<proteinExistence type="predicted"/>
<dbReference type="AlphaFoldDB" id="A0A9Q1KCV5"/>
<evidence type="ECO:0000256" key="4">
    <source>
        <dbReference type="ARBA" id="ARBA00022833"/>
    </source>
</evidence>
<evidence type="ECO:0000256" key="6">
    <source>
        <dbReference type="ARBA" id="ARBA00023125"/>
    </source>
</evidence>
<keyword evidence="5" id="KW-0805">Transcription regulation</keyword>
<keyword evidence="13" id="KW-1185">Reference proteome</keyword>
<comment type="caution">
    <text evidence="12">The sequence shown here is derived from an EMBL/GenBank/DDBJ whole genome shotgun (WGS) entry which is preliminary data.</text>
</comment>
<dbReference type="GO" id="GO:0003700">
    <property type="term" value="F:DNA-binding transcription factor activity"/>
    <property type="evidence" value="ECO:0007669"/>
    <property type="project" value="TreeGrafter"/>
</dbReference>